<evidence type="ECO:0000313" key="8">
    <source>
        <dbReference type="EMBL" id="AZS87911.1"/>
    </source>
</evidence>
<keyword evidence="5" id="KW-0408">Iron</keyword>
<dbReference type="Gene3D" id="1.10.630.10">
    <property type="entry name" value="Cytochrome P450"/>
    <property type="match status" value="1"/>
</dbReference>
<evidence type="ECO:0000313" key="11">
    <source>
        <dbReference type="Proteomes" id="UP000501753"/>
    </source>
</evidence>
<evidence type="ECO:0000256" key="2">
    <source>
        <dbReference type="ARBA" id="ARBA00022617"/>
    </source>
</evidence>
<keyword evidence="4" id="KW-0560">Oxidoreductase</keyword>
<feature type="compositionally biased region" description="Low complexity" evidence="7">
    <location>
        <begin position="431"/>
        <end position="440"/>
    </location>
</feature>
<dbReference type="RefSeq" id="WP_127180699.1">
    <property type="nucleotide sequence ID" value="NZ_CP029078.1"/>
</dbReference>
<dbReference type="KEGG" id="sgd:ELQ87_29555"/>
<dbReference type="SUPFAM" id="SSF48264">
    <property type="entry name" value="Cytochrome P450"/>
    <property type="match status" value="1"/>
</dbReference>
<dbReference type="InterPro" id="IPR002397">
    <property type="entry name" value="Cyt_P450_B"/>
</dbReference>
<keyword evidence="2" id="KW-0349">Heme</keyword>
<accession>A0A3S9ZJT2</accession>
<feature type="region of interest" description="Disordered" evidence="7">
    <location>
        <begin position="392"/>
        <end position="440"/>
    </location>
</feature>
<gene>
    <name evidence="9" type="ORF">DDJ31_09710</name>
    <name evidence="8" type="ORF">ELQ87_29555</name>
</gene>
<dbReference type="AlphaFoldDB" id="A0A3S9ZJT2"/>
<keyword evidence="3" id="KW-0479">Metal-binding</keyword>
<evidence type="ECO:0000256" key="5">
    <source>
        <dbReference type="ARBA" id="ARBA00023004"/>
    </source>
</evidence>
<dbReference type="PRINTS" id="PR00359">
    <property type="entry name" value="BP450"/>
</dbReference>
<proteinExistence type="inferred from homology"/>
<dbReference type="EMBL" id="CP034687">
    <property type="protein sequence ID" value="AZS87911.1"/>
    <property type="molecule type" value="Genomic_DNA"/>
</dbReference>
<name>A0A3S9ZJT2_STRGD</name>
<comment type="similarity">
    <text evidence="1">Belongs to the cytochrome P450 family.</text>
</comment>
<evidence type="ECO:0000256" key="4">
    <source>
        <dbReference type="ARBA" id="ARBA00023002"/>
    </source>
</evidence>
<dbReference type="Proteomes" id="UP000501753">
    <property type="component" value="Chromosome"/>
</dbReference>
<dbReference type="PANTHER" id="PTHR46696:SF1">
    <property type="entry name" value="CYTOCHROME P450 YJIB-RELATED"/>
    <property type="match status" value="1"/>
</dbReference>
<keyword evidence="11" id="KW-1185">Reference proteome</keyword>
<dbReference type="Pfam" id="PF00067">
    <property type="entry name" value="p450"/>
    <property type="match status" value="1"/>
</dbReference>
<dbReference type="GO" id="GO:0016705">
    <property type="term" value="F:oxidoreductase activity, acting on paired donors, with incorporation or reduction of molecular oxygen"/>
    <property type="evidence" value="ECO:0007669"/>
    <property type="project" value="InterPro"/>
</dbReference>
<organism evidence="8 10">
    <name type="scientific">Streptomyces griseoviridis</name>
    <dbReference type="NCBI Taxonomy" id="45398"/>
    <lineage>
        <taxon>Bacteria</taxon>
        <taxon>Bacillati</taxon>
        <taxon>Actinomycetota</taxon>
        <taxon>Actinomycetes</taxon>
        <taxon>Kitasatosporales</taxon>
        <taxon>Streptomycetaceae</taxon>
        <taxon>Streptomyces</taxon>
    </lineage>
</organism>
<protein>
    <submittedName>
        <fullName evidence="8">Cytochrome P450</fullName>
    </submittedName>
</protein>
<dbReference type="EMBL" id="CP029078">
    <property type="protein sequence ID" value="QCN85240.1"/>
    <property type="molecule type" value="Genomic_DNA"/>
</dbReference>
<dbReference type="Proteomes" id="UP000271291">
    <property type="component" value="Chromosome"/>
</dbReference>
<keyword evidence="6" id="KW-0503">Monooxygenase</keyword>
<reference evidence="8 10" key="2">
    <citation type="submission" date="2018-12" db="EMBL/GenBank/DDBJ databases">
        <title>Streptomyces griseoviridis F1-27 complete genome.</title>
        <authorList>
            <person name="Mariita R.M."/>
            <person name="Sello J.K."/>
        </authorList>
    </citation>
    <scope>NUCLEOTIDE SEQUENCE [LARGE SCALE GENOMIC DNA]</scope>
    <source>
        <strain evidence="8 10">F1-27</strain>
    </source>
</reference>
<sequence>MDPADGLLDHPHDVYPRLRESAPVHRITGPDGTPAWLVTRYDDVRAALADPRLSLDKKHATPGTYQGFRLPPALDANLLNMDPPDHTRVRRLVGRAFTPRRVQQLRAPMRESADRLLDALGPHGTTDLVASYATPLPITVICDLLGIPEHHRHDFRAWTDALLLPDPARPEAGKQAIVAMLGFFAQLFADKRAHPADDLLSDLIAVRDEDDRLSEDELTSLAFLILFAGYENTVQLIGNAVSLLLQHPDQLAALRADPARIPSAVEEFLRHEGPAAFAIRRFPVEDVTIAGVTVPAGETVWVSLASANRDPGRFPDPDRLDIGRDTSGHLALGLGIHYCVGAPLARAETEIALAALLERFPRLALADDELRWRPSLRARGLAALPVTYSTDSEAHAGADADTDTEADPEAHAKADPEADPDADPEVEPDDSSPTPSPAGS</sequence>
<evidence type="ECO:0000313" key="9">
    <source>
        <dbReference type="EMBL" id="QCN85240.1"/>
    </source>
</evidence>
<evidence type="ECO:0000313" key="10">
    <source>
        <dbReference type="Proteomes" id="UP000271291"/>
    </source>
</evidence>
<evidence type="ECO:0000256" key="7">
    <source>
        <dbReference type="SAM" id="MobiDB-lite"/>
    </source>
</evidence>
<feature type="compositionally biased region" description="Acidic residues" evidence="7">
    <location>
        <begin position="417"/>
        <end position="430"/>
    </location>
</feature>
<dbReference type="GO" id="GO:0004497">
    <property type="term" value="F:monooxygenase activity"/>
    <property type="evidence" value="ECO:0007669"/>
    <property type="project" value="UniProtKB-KW"/>
</dbReference>
<dbReference type="GO" id="GO:0005506">
    <property type="term" value="F:iron ion binding"/>
    <property type="evidence" value="ECO:0007669"/>
    <property type="project" value="InterPro"/>
</dbReference>
<dbReference type="FunFam" id="1.10.630.10:FF:000018">
    <property type="entry name" value="Cytochrome P450 monooxygenase"/>
    <property type="match status" value="1"/>
</dbReference>
<dbReference type="GO" id="GO:0020037">
    <property type="term" value="F:heme binding"/>
    <property type="evidence" value="ECO:0007669"/>
    <property type="project" value="InterPro"/>
</dbReference>
<dbReference type="InterPro" id="IPR001128">
    <property type="entry name" value="Cyt_P450"/>
</dbReference>
<dbReference type="InterPro" id="IPR036396">
    <property type="entry name" value="Cyt_P450_sf"/>
</dbReference>
<evidence type="ECO:0000256" key="3">
    <source>
        <dbReference type="ARBA" id="ARBA00022723"/>
    </source>
</evidence>
<evidence type="ECO:0000256" key="6">
    <source>
        <dbReference type="ARBA" id="ARBA00023033"/>
    </source>
</evidence>
<dbReference type="PANTHER" id="PTHR46696">
    <property type="entry name" value="P450, PUTATIVE (EUROFUNG)-RELATED"/>
    <property type="match status" value="1"/>
</dbReference>
<dbReference type="CDD" id="cd11029">
    <property type="entry name" value="CYP107-like"/>
    <property type="match status" value="1"/>
</dbReference>
<evidence type="ECO:0000256" key="1">
    <source>
        <dbReference type="ARBA" id="ARBA00010617"/>
    </source>
</evidence>
<reference evidence="9 11" key="1">
    <citation type="submission" date="2018-04" db="EMBL/GenBank/DDBJ databases">
        <title>Complete genome sequences of Streptomyces griseoviridis K61 and characterization of antagonistic properties of biological control agents.</title>
        <authorList>
            <person name="Mariita R.M."/>
            <person name="Sello J.K."/>
        </authorList>
    </citation>
    <scope>NUCLEOTIDE SEQUENCE [LARGE SCALE GENOMIC DNA]</scope>
    <source>
        <strain evidence="9 11">K61</strain>
    </source>
</reference>
<dbReference type="OrthoDB" id="5500002at2"/>